<dbReference type="EMBL" id="PCDP01000003">
    <property type="protein sequence ID" value="PZM16217.1"/>
    <property type="molecule type" value="Genomic_DNA"/>
</dbReference>
<evidence type="ECO:0000256" key="2">
    <source>
        <dbReference type="ARBA" id="ARBA00022679"/>
    </source>
</evidence>
<dbReference type="CDD" id="cd04194">
    <property type="entry name" value="GT8_A4GalT_like"/>
    <property type="match status" value="1"/>
</dbReference>
<evidence type="ECO:0000313" key="5">
    <source>
        <dbReference type="EMBL" id="PZM16217.1"/>
    </source>
</evidence>
<feature type="compositionally biased region" description="Basic residues" evidence="4">
    <location>
        <begin position="342"/>
        <end position="352"/>
    </location>
</feature>
<dbReference type="InterPro" id="IPR050748">
    <property type="entry name" value="Glycosyltrans_8_dom-fam"/>
</dbReference>
<dbReference type="Proteomes" id="UP000248925">
    <property type="component" value="Unassembled WGS sequence"/>
</dbReference>
<evidence type="ECO:0000256" key="1">
    <source>
        <dbReference type="ARBA" id="ARBA00022676"/>
    </source>
</evidence>
<dbReference type="AlphaFoldDB" id="A0A2W4CU67"/>
<dbReference type="Gene3D" id="3.90.550.10">
    <property type="entry name" value="Spore Coat Polysaccharide Biosynthesis Protein SpsA, Chain A"/>
    <property type="match status" value="1"/>
</dbReference>
<keyword evidence="1 5" id="KW-0328">Glycosyltransferase</keyword>
<organism evidence="5 6">
    <name type="scientific">Rhizobium tubonense</name>
    <dbReference type="NCBI Taxonomy" id="484088"/>
    <lineage>
        <taxon>Bacteria</taxon>
        <taxon>Pseudomonadati</taxon>
        <taxon>Pseudomonadota</taxon>
        <taxon>Alphaproteobacteria</taxon>
        <taxon>Hyphomicrobiales</taxon>
        <taxon>Rhizobiaceae</taxon>
        <taxon>Rhizobium/Agrobacterium group</taxon>
        <taxon>Rhizobium</taxon>
    </lineage>
</organism>
<reference evidence="5 6" key="1">
    <citation type="journal article" date="2018" name="Sci. Rep.">
        <title>Rhizobium tumorigenes sp. nov., a novel plant tumorigenic bacterium isolated from cane gall tumors on thornless blackberry.</title>
        <authorList>
            <person name="Kuzmanovi N."/>
            <person name="Smalla K."/>
            <person name="Gronow S."/>
            <person name="PuBawska J."/>
        </authorList>
    </citation>
    <scope>NUCLEOTIDE SEQUENCE [LARGE SCALE GENOMIC DNA]</scope>
    <source>
        <strain evidence="5 6">CCBAU 85046</strain>
    </source>
</reference>
<proteinExistence type="predicted"/>
<dbReference type="InterPro" id="IPR002495">
    <property type="entry name" value="Glyco_trans_8"/>
</dbReference>
<keyword evidence="3" id="KW-0479">Metal-binding</keyword>
<dbReference type="PANTHER" id="PTHR13778">
    <property type="entry name" value="GLYCOSYLTRANSFERASE 8 DOMAIN-CONTAINING PROTEIN"/>
    <property type="match status" value="1"/>
</dbReference>
<sequence length="352" mass="39247">MDQSFSYSPFGSLGVVACADARMLAAACCALLSVHDNLSTAKARLFLLAIDVDESQVVDIENFARHHSINIELLRDSSPAADGAALGRWSRATLARLYLDLNIPWSIERLLYIDADAIAVSGLEALFNTDLKGKPLGAVDDYLMPFSKKIERRQEKIGMRAGARYFNAGVLLFDWQKCLELGLMKDARDTFEAQPEMFDAHDQDALNIAFEDNWLALDPRWNTQTGILPFVEKPGIRHFTGRRKPWHATVPWVHRKMKPYYTNLLRDTRWAEFCQKSALLSQVGSFASDCFTKLTTRSKTAKVREYFSAAALGNTRGGVVSLVNATMNANGSELASEEAGRSRRRGSRQSAT</sequence>
<dbReference type="GO" id="GO:0046872">
    <property type="term" value="F:metal ion binding"/>
    <property type="evidence" value="ECO:0007669"/>
    <property type="project" value="UniProtKB-KW"/>
</dbReference>
<name>A0A2W4CU67_9HYPH</name>
<comment type="caution">
    <text evidence="5">The sequence shown here is derived from an EMBL/GenBank/DDBJ whole genome shotgun (WGS) entry which is preliminary data.</text>
</comment>
<evidence type="ECO:0000256" key="4">
    <source>
        <dbReference type="SAM" id="MobiDB-lite"/>
    </source>
</evidence>
<dbReference type="OrthoDB" id="5672604at2"/>
<evidence type="ECO:0000313" key="6">
    <source>
        <dbReference type="Proteomes" id="UP000248925"/>
    </source>
</evidence>
<dbReference type="GO" id="GO:0016757">
    <property type="term" value="F:glycosyltransferase activity"/>
    <property type="evidence" value="ECO:0007669"/>
    <property type="project" value="UniProtKB-KW"/>
</dbReference>
<dbReference type="InterPro" id="IPR029044">
    <property type="entry name" value="Nucleotide-diphossugar_trans"/>
</dbReference>
<keyword evidence="6" id="KW-1185">Reference proteome</keyword>
<gene>
    <name evidence="5" type="ORF">CPY51_04330</name>
</gene>
<dbReference type="SUPFAM" id="SSF53448">
    <property type="entry name" value="Nucleotide-diphospho-sugar transferases"/>
    <property type="match status" value="1"/>
</dbReference>
<evidence type="ECO:0000256" key="3">
    <source>
        <dbReference type="ARBA" id="ARBA00022723"/>
    </source>
</evidence>
<feature type="region of interest" description="Disordered" evidence="4">
    <location>
        <begin position="331"/>
        <end position="352"/>
    </location>
</feature>
<dbReference type="RefSeq" id="WP_111158820.1">
    <property type="nucleotide sequence ID" value="NZ_PCDP01000003.1"/>
</dbReference>
<dbReference type="Pfam" id="PF01501">
    <property type="entry name" value="Glyco_transf_8"/>
    <property type="match status" value="1"/>
</dbReference>
<protein>
    <submittedName>
        <fullName evidence="5">Galactosyltransferase</fullName>
    </submittedName>
</protein>
<dbReference type="PANTHER" id="PTHR13778:SF47">
    <property type="entry name" value="LIPOPOLYSACCHARIDE 1,3-GALACTOSYLTRANSFERASE"/>
    <property type="match status" value="1"/>
</dbReference>
<keyword evidence="2 5" id="KW-0808">Transferase</keyword>
<accession>A0A2W4CU67</accession>